<dbReference type="PROSITE" id="PS50088">
    <property type="entry name" value="ANK_REPEAT"/>
    <property type="match status" value="2"/>
</dbReference>
<organism evidence="5 6">
    <name type="scientific">Neogobius melanostomus</name>
    <name type="common">round goby</name>
    <dbReference type="NCBI Taxonomy" id="47308"/>
    <lineage>
        <taxon>Eukaryota</taxon>
        <taxon>Metazoa</taxon>
        <taxon>Chordata</taxon>
        <taxon>Craniata</taxon>
        <taxon>Vertebrata</taxon>
        <taxon>Euteleostomi</taxon>
        <taxon>Actinopterygii</taxon>
        <taxon>Neopterygii</taxon>
        <taxon>Teleostei</taxon>
        <taxon>Neoteleostei</taxon>
        <taxon>Acanthomorphata</taxon>
        <taxon>Gobiaria</taxon>
        <taxon>Gobiiformes</taxon>
        <taxon>Gobioidei</taxon>
        <taxon>Gobiidae</taxon>
        <taxon>Benthophilinae</taxon>
        <taxon>Neogobiini</taxon>
        <taxon>Neogobius</taxon>
    </lineage>
</organism>
<evidence type="ECO:0000256" key="1">
    <source>
        <dbReference type="ARBA" id="ARBA00010029"/>
    </source>
</evidence>
<dbReference type="SUPFAM" id="SSF48403">
    <property type="entry name" value="Ankyrin repeat"/>
    <property type="match status" value="1"/>
</dbReference>
<dbReference type="PANTHER" id="PTHR24156">
    <property type="entry name" value="ANK_REP_REGION DOMAIN-CONTAINING PROTEIN"/>
    <property type="match status" value="1"/>
</dbReference>
<evidence type="ECO:0000256" key="3">
    <source>
        <dbReference type="ARBA" id="ARBA00023043"/>
    </source>
</evidence>
<dbReference type="Proteomes" id="UP000694523">
    <property type="component" value="Unplaced"/>
</dbReference>
<evidence type="ECO:0000313" key="5">
    <source>
        <dbReference type="Ensembl" id="ENSNMLP00000033445.1"/>
    </source>
</evidence>
<evidence type="ECO:0000256" key="4">
    <source>
        <dbReference type="PROSITE-ProRule" id="PRU00023"/>
    </source>
</evidence>
<keyword evidence="3 4" id="KW-0040">ANK repeat</keyword>
<feature type="repeat" description="ANK" evidence="4">
    <location>
        <begin position="11"/>
        <end position="47"/>
    </location>
</feature>
<dbReference type="Pfam" id="PF12796">
    <property type="entry name" value="Ank_2"/>
    <property type="match status" value="1"/>
</dbReference>
<dbReference type="PROSITE" id="PS50297">
    <property type="entry name" value="ANK_REP_REGION"/>
    <property type="match status" value="1"/>
</dbReference>
<dbReference type="Ensembl" id="ENSNMLT00000037260.1">
    <property type="protein sequence ID" value="ENSNMLP00000033445.1"/>
    <property type="gene ID" value="ENSNMLG00000020890.1"/>
</dbReference>
<dbReference type="InterPro" id="IPR002110">
    <property type="entry name" value="Ankyrin_rpt"/>
</dbReference>
<feature type="repeat" description="ANK" evidence="4">
    <location>
        <begin position="48"/>
        <end position="81"/>
    </location>
</feature>
<proteinExistence type="inferred from homology"/>
<dbReference type="InterPro" id="IPR042637">
    <property type="entry name" value="AN34A/B/C"/>
</dbReference>
<reference evidence="5" key="1">
    <citation type="submission" date="2025-08" db="UniProtKB">
        <authorList>
            <consortium name="Ensembl"/>
        </authorList>
    </citation>
    <scope>IDENTIFICATION</scope>
</reference>
<dbReference type="PRINTS" id="PR01415">
    <property type="entry name" value="ANKYRIN"/>
</dbReference>
<accession>A0A8C6UEB3</accession>
<dbReference type="Gene3D" id="1.25.40.20">
    <property type="entry name" value="Ankyrin repeat-containing domain"/>
    <property type="match status" value="1"/>
</dbReference>
<keyword evidence="6" id="KW-1185">Reference proteome</keyword>
<dbReference type="SMART" id="SM00248">
    <property type="entry name" value="ANK"/>
    <property type="match status" value="2"/>
</dbReference>
<dbReference type="AlphaFoldDB" id="A0A8C6UEB3"/>
<evidence type="ECO:0000256" key="2">
    <source>
        <dbReference type="ARBA" id="ARBA00022737"/>
    </source>
</evidence>
<keyword evidence="2" id="KW-0677">Repeat</keyword>
<name>A0A8C6UEB3_9GOBI</name>
<protein>
    <submittedName>
        <fullName evidence="5">Uncharacterized protein</fullName>
    </submittedName>
</protein>
<sequence length="142" mass="15970">DRRHKCDGNVHGETALSAACTYGDAHVRARMVRYLLEQGADPNMADTAGRTALMHAVHGRAGVHVISLLLKHGADPALKDYSGEKRVSACPLLLSDMKDLYYKHKLRCHWQRSLFFSEVFYQKIMTSRTLGNHIQVNGAFYL</sequence>
<reference evidence="5" key="2">
    <citation type="submission" date="2025-09" db="UniProtKB">
        <authorList>
            <consortium name="Ensembl"/>
        </authorList>
    </citation>
    <scope>IDENTIFICATION</scope>
</reference>
<comment type="similarity">
    <text evidence="1">Belongs to the ANKRD34 family.</text>
</comment>
<evidence type="ECO:0000313" key="6">
    <source>
        <dbReference type="Proteomes" id="UP000694523"/>
    </source>
</evidence>
<dbReference type="InterPro" id="IPR036770">
    <property type="entry name" value="Ankyrin_rpt-contain_sf"/>
</dbReference>
<dbReference type="PANTHER" id="PTHR24156:SF4">
    <property type="entry name" value="ANKYRIN REPEAT DOMAIN 34A"/>
    <property type="match status" value="1"/>
</dbReference>